<evidence type="ECO:0000256" key="1">
    <source>
        <dbReference type="ARBA" id="ARBA00022723"/>
    </source>
</evidence>
<dbReference type="STRING" id="1441469.A0A1Q5QAH6"/>
<keyword evidence="1" id="KW-0479">Metal-binding</keyword>
<dbReference type="PANTHER" id="PTHR47424">
    <property type="entry name" value="REGULATORY PROTEIN GAL4"/>
    <property type="match status" value="1"/>
</dbReference>
<evidence type="ECO:0000259" key="7">
    <source>
        <dbReference type="SMART" id="SM00906"/>
    </source>
</evidence>
<feature type="region of interest" description="Disordered" evidence="6">
    <location>
        <begin position="108"/>
        <end position="141"/>
    </location>
</feature>
<dbReference type="OrthoDB" id="2283488at2759"/>
<dbReference type="InterPro" id="IPR051127">
    <property type="entry name" value="Fungal_SecMet_Regulators"/>
</dbReference>
<keyword evidence="2" id="KW-0805">Transcription regulation</keyword>
<evidence type="ECO:0000313" key="8">
    <source>
        <dbReference type="EMBL" id="OKL62891.1"/>
    </source>
</evidence>
<dbReference type="InterPro" id="IPR007219">
    <property type="entry name" value="XnlR_reg_dom"/>
</dbReference>
<dbReference type="InterPro" id="IPR036864">
    <property type="entry name" value="Zn2-C6_fun-type_DNA-bd_sf"/>
</dbReference>
<dbReference type="SUPFAM" id="SSF57701">
    <property type="entry name" value="Zn2/Cys6 DNA-binding domain"/>
    <property type="match status" value="1"/>
</dbReference>
<dbReference type="GO" id="GO:0005634">
    <property type="term" value="C:nucleus"/>
    <property type="evidence" value="ECO:0007669"/>
    <property type="project" value="TreeGrafter"/>
</dbReference>
<gene>
    <name evidence="8" type="ORF">UA08_01743</name>
</gene>
<dbReference type="GO" id="GO:0000435">
    <property type="term" value="P:positive regulation of transcription from RNA polymerase II promoter by galactose"/>
    <property type="evidence" value="ECO:0007669"/>
    <property type="project" value="TreeGrafter"/>
</dbReference>
<dbReference type="GO" id="GO:0000981">
    <property type="term" value="F:DNA-binding transcription factor activity, RNA polymerase II-specific"/>
    <property type="evidence" value="ECO:0007669"/>
    <property type="project" value="InterPro"/>
</dbReference>
<dbReference type="EMBL" id="LFMY01000002">
    <property type="protein sequence ID" value="OKL62891.1"/>
    <property type="molecule type" value="Genomic_DNA"/>
</dbReference>
<dbReference type="GO" id="GO:0008270">
    <property type="term" value="F:zinc ion binding"/>
    <property type="evidence" value="ECO:0007669"/>
    <property type="project" value="InterPro"/>
</dbReference>
<evidence type="ECO:0000256" key="6">
    <source>
        <dbReference type="SAM" id="MobiDB-lite"/>
    </source>
</evidence>
<dbReference type="CDD" id="cd12148">
    <property type="entry name" value="fungal_TF_MHR"/>
    <property type="match status" value="1"/>
</dbReference>
<comment type="caution">
    <text evidence="8">The sequence shown here is derived from an EMBL/GenBank/DDBJ whole genome shotgun (WGS) entry which is preliminary data.</text>
</comment>
<dbReference type="RefSeq" id="XP_020123012.1">
    <property type="nucleotide sequence ID" value="XM_020261441.1"/>
</dbReference>
<dbReference type="GO" id="GO:0000978">
    <property type="term" value="F:RNA polymerase II cis-regulatory region sequence-specific DNA binding"/>
    <property type="evidence" value="ECO:0007669"/>
    <property type="project" value="TreeGrafter"/>
</dbReference>
<feature type="region of interest" description="Disordered" evidence="6">
    <location>
        <begin position="1"/>
        <end position="34"/>
    </location>
</feature>
<reference evidence="8 9" key="1">
    <citation type="submission" date="2015-06" db="EMBL/GenBank/DDBJ databases">
        <title>Talaromyces atroroseus IBT 11181 draft genome.</title>
        <authorList>
            <person name="Rasmussen K.B."/>
            <person name="Rasmussen S."/>
            <person name="Petersen B."/>
            <person name="Sicheritz-Ponten T."/>
            <person name="Mortensen U.H."/>
            <person name="Thrane U."/>
        </authorList>
    </citation>
    <scope>NUCLEOTIDE SEQUENCE [LARGE SCALE GENOMIC DNA]</scope>
    <source>
        <strain evidence="8 9">IBT 11181</strain>
    </source>
</reference>
<evidence type="ECO:0000313" key="9">
    <source>
        <dbReference type="Proteomes" id="UP000214365"/>
    </source>
</evidence>
<feature type="compositionally biased region" description="Low complexity" evidence="6">
    <location>
        <begin position="123"/>
        <end position="136"/>
    </location>
</feature>
<keyword evidence="9" id="KW-1185">Reference proteome</keyword>
<keyword evidence="5" id="KW-0539">Nucleus</keyword>
<dbReference type="SMART" id="SM00906">
    <property type="entry name" value="Fungal_trans"/>
    <property type="match status" value="1"/>
</dbReference>
<dbReference type="GO" id="GO:0006351">
    <property type="term" value="P:DNA-templated transcription"/>
    <property type="evidence" value="ECO:0007669"/>
    <property type="project" value="InterPro"/>
</dbReference>
<dbReference type="InterPro" id="IPR001138">
    <property type="entry name" value="Zn2Cys6_DnaBD"/>
</dbReference>
<sequence>MEDHNVRASSQETPAVNPATAPEDVSKQPKRRRRVPIACANCRLRKTKCEHIVPKNDPSKAVSGQSVATYDLSYIRSLENKVKRYEAELKEHQDHYNYETNYRAATNAAPAPLPAPTLQDGQSSSSLSHSNTRTSLPSHRGPAVITAATPSLFLGGDGAVPFTQLILNAMNPDSPDKVQSSTQLFSSPRDPSREMPDAKLYDLPPDARDLIQRYFDYHHVLTPIFHLPTIFPQFEHVLMMDRSRRHESPYILAIINMICAISSAHRRNGLETSTVQTRKYYDRAMALVGPTLFFDWSIEKVQVLLLGARYLQSSNFPDESWTILGLAIRIAQGLELHRPPPKHLDCITKEVRKRLWYACYATDQLSSTIYGHPVATASSTFSTPLPEDLDDERIQPSQLLYPSTPTLSMMSFSIQCVQLYKIMESAAALVDPPLEKIVELDEMFEAWYAQVPPVLIGVEHESVQDDKRLIFAMRANMTRILIHRHSVVTSLGLLSRGERLVPSSDGLRANMMQNSRHICVRSAEETIQLVSRRHDQTKSATGPSWFNLYYLFNAILIIASHVVDPEFRDDKEALLHLEEGMRMIGQMSANHTTARRAHIFLRQLLDLVEKSLPQQTWKSVRKATSAIQSSSLPPQPQPMVTTTAGGISNNVLDYDGEAPREFMQLWDSTGDLTMALGSQLDFFSSGGTGMWSWAPQDARTYALIPPSIAP</sequence>
<dbReference type="Proteomes" id="UP000214365">
    <property type="component" value="Unassembled WGS sequence"/>
</dbReference>
<evidence type="ECO:0000256" key="3">
    <source>
        <dbReference type="ARBA" id="ARBA00023125"/>
    </source>
</evidence>
<protein>
    <recommendedName>
        <fullName evidence="7">Xylanolytic transcriptional activator regulatory domain-containing protein</fullName>
    </recommendedName>
</protein>
<feature type="compositionally biased region" description="Polar residues" evidence="6">
    <location>
        <begin position="177"/>
        <end position="186"/>
    </location>
</feature>
<keyword evidence="4" id="KW-0804">Transcription</keyword>
<dbReference type="CDD" id="cd00067">
    <property type="entry name" value="GAL4"/>
    <property type="match status" value="1"/>
</dbReference>
<dbReference type="Pfam" id="PF04082">
    <property type="entry name" value="Fungal_trans"/>
    <property type="match status" value="1"/>
</dbReference>
<organism evidence="8 9">
    <name type="scientific">Talaromyces atroroseus</name>
    <dbReference type="NCBI Taxonomy" id="1441469"/>
    <lineage>
        <taxon>Eukaryota</taxon>
        <taxon>Fungi</taxon>
        <taxon>Dikarya</taxon>
        <taxon>Ascomycota</taxon>
        <taxon>Pezizomycotina</taxon>
        <taxon>Eurotiomycetes</taxon>
        <taxon>Eurotiomycetidae</taxon>
        <taxon>Eurotiales</taxon>
        <taxon>Trichocomaceae</taxon>
        <taxon>Talaromyces</taxon>
        <taxon>Talaromyces sect. Trachyspermi</taxon>
    </lineage>
</organism>
<proteinExistence type="predicted"/>
<keyword evidence="3" id="KW-0238">DNA-binding</keyword>
<dbReference type="PANTHER" id="PTHR47424:SF3">
    <property type="entry name" value="REGULATORY PROTEIN GAL4"/>
    <property type="match status" value="1"/>
</dbReference>
<dbReference type="AlphaFoldDB" id="A0A1Q5QAH6"/>
<feature type="region of interest" description="Disordered" evidence="6">
    <location>
        <begin position="173"/>
        <end position="197"/>
    </location>
</feature>
<feature type="domain" description="Xylanolytic transcriptional activator regulatory" evidence="7">
    <location>
        <begin position="320"/>
        <end position="392"/>
    </location>
</feature>
<evidence type="ECO:0000256" key="2">
    <source>
        <dbReference type="ARBA" id="ARBA00023015"/>
    </source>
</evidence>
<name>A0A1Q5QAH6_TALAT</name>
<dbReference type="GeneID" id="31001498"/>
<accession>A0A1Q5QAH6</accession>
<evidence type="ECO:0000256" key="5">
    <source>
        <dbReference type="ARBA" id="ARBA00023242"/>
    </source>
</evidence>
<evidence type="ECO:0000256" key="4">
    <source>
        <dbReference type="ARBA" id="ARBA00023163"/>
    </source>
</evidence>